<organism evidence="2 3">
    <name type="scientific">Ligilactobacillus murinus</name>
    <dbReference type="NCBI Taxonomy" id="1622"/>
    <lineage>
        <taxon>Bacteria</taxon>
        <taxon>Bacillati</taxon>
        <taxon>Bacillota</taxon>
        <taxon>Bacilli</taxon>
        <taxon>Lactobacillales</taxon>
        <taxon>Lactobacillaceae</taxon>
        <taxon>Ligilactobacillus</taxon>
    </lineage>
</organism>
<keyword evidence="1" id="KW-0812">Transmembrane</keyword>
<feature type="transmembrane region" description="Helical" evidence="1">
    <location>
        <begin position="49"/>
        <end position="76"/>
    </location>
</feature>
<dbReference type="EMBL" id="SRYK01000037">
    <property type="protein sequence ID" value="TGY54642.1"/>
    <property type="molecule type" value="Genomic_DNA"/>
</dbReference>
<dbReference type="Proteomes" id="UP000306855">
    <property type="component" value="Unassembled WGS sequence"/>
</dbReference>
<evidence type="ECO:0000313" key="3">
    <source>
        <dbReference type="Proteomes" id="UP000306855"/>
    </source>
</evidence>
<dbReference type="InterPro" id="IPR046019">
    <property type="entry name" value="DUF5976"/>
</dbReference>
<evidence type="ECO:0000313" key="2">
    <source>
        <dbReference type="EMBL" id="TGY54642.1"/>
    </source>
</evidence>
<protein>
    <submittedName>
        <fullName evidence="2">Bacteriocin</fullName>
    </submittedName>
</protein>
<comment type="caution">
    <text evidence="2">The sequence shown here is derived from an EMBL/GenBank/DDBJ whole genome shotgun (WGS) entry which is preliminary data.</text>
</comment>
<name>A0A4S2EH71_9LACO</name>
<keyword evidence="1" id="KW-1133">Transmembrane helix</keyword>
<dbReference type="AlphaFoldDB" id="A0A4S2EH71"/>
<sequence length="93" mass="10833">MIGVDLMKLWKWWLLGGIKGNKRYILLPILESLAIPFGIWFLGNRDDNFLQFLLTPKMIIVMVICLIGGGTLFYILDSVVRFNKKMRDDYHGK</sequence>
<accession>A0A4S2EH71</accession>
<feature type="transmembrane region" description="Helical" evidence="1">
    <location>
        <begin position="24"/>
        <end position="43"/>
    </location>
</feature>
<keyword evidence="1" id="KW-0472">Membrane</keyword>
<gene>
    <name evidence="2" type="ORF">E5340_07380</name>
</gene>
<reference evidence="2 3" key="1">
    <citation type="submission" date="2019-04" db="EMBL/GenBank/DDBJ databases">
        <title>Microbes associate with the intestines of laboratory mice.</title>
        <authorList>
            <person name="Navarre W."/>
            <person name="Wong E."/>
            <person name="Huang K."/>
            <person name="Tropini C."/>
            <person name="Ng K."/>
            <person name="Yu B."/>
        </authorList>
    </citation>
    <scope>NUCLEOTIDE SEQUENCE [LARGE SCALE GENOMIC DNA]</scope>
    <source>
        <strain evidence="2 3">NM26_J9</strain>
    </source>
</reference>
<dbReference type="Pfam" id="PF19401">
    <property type="entry name" value="DUF5976"/>
    <property type="match status" value="1"/>
</dbReference>
<proteinExistence type="predicted"/>
<evidence type="ECO:0000256" key="1">
    <source>
        <dbReference type="SAM" id="Phobius"/>
    </source>
</evidence>